<feature type="region of interest" description="Disordered" evidence="4">
    <location>
        <begin position="311"/>
        <end position="386"/>
    </location>
</feature>
<protein>
    <submittedName>
        <fullName evidence="5">Uncharacterized protein</fullName>
    </submittedName>
</protein>
<dbReference type="InterPro" id="IPR019148">
    <property type="entry name" value="Nuclear_protein_DGCR14_ESS-2"/>
</dbReference>
<keyword evidence="6" id="KW-1185">Reference proteome</keyword>
<reference evidence="5 6" key="1">
    <citation type="submission" date="2024-03" db="EMBL/GenBank/DDBJ databases">
        <title>The Acrasis kona genome and developmental transcriptomes reveal deep origins of eukaryotic multicellular pathways.</title>
        <authorList>
            <person name="Sheikh S."/>
            <person name="Fu C.-J."/>
            <person name="Brown M.W."/>
            <person name="Baldauf S.L."/>
        </authorList>
    </citation>
    <scope>NUCLEOTIDE SEQUENCE [LARGE SCALE GENOMIC DNA]</scope>
    <source>
        <strain evidence="5 6">ATCC MYA-3509</strain>
    </source>
</reference>
<evidence type="ECO:0000313" key="6">
    <source>
        <dbReference type="Proteomes" id="UP001431209"/>
    </source>
</evidence>
<comment type="subcellular location">
    <subcellularLocation>
        <location evidence="1">Nucleus</location>
    </subcellularLocation>
</comment>
<feature type="region of interest" description="Disordered" evidence="4">
    <location>
        <begin position="207"/>
        <end position="237"/>
    </location>
</feature>
<gene>
    <name evidence="5" type="ORF">AKO1_012996</name>
</gene>
<evidence type="ECO:0000256" key="1">
    <source>
        <dbReference type="ARBA" id="ARBA00004123"/>
    </source>
</evidence>
<dbReference type="PANTHER" id="PTHR12940">
    <property type="entry name" value="ES-2 PROTEIN - RELATED"/>
    <property type="match status" value="1"/>
</dbReference>
<evidence type="ECO:0000256" key="4">
    <source>
        <dbReference type="SAM" id="MobiDB-lite"/>
    </source>
</evidence>
<dbReference type="Proteomes" id="UP001431209">
    <property type="component" value="Unassembled WGS sequence"/>
</dbReference>
<proteinExistence type="inferred from homology"/>
<feature type="compositionally biased region" description="Basic and acidic residues" evidence="4">
    <location>
        <begin position="207"/>
        <end position="217"/>
    </location>
</feature>
<evidence type="ECO:0000313" key="5">
    <source>
        <dbReference type="EMBL" id="KAL0482355.1"/>
    </source>
</evidence>
<name>A0AAW2Z036_9EUKA</name>
<sequence>MKQILDEEEYTKRLGHIIERDFYPNIRIYRSEIAKLERSGIAQDGVVIVPRNDVQSTPSSVYISEDQIDSNQHETLDDFFQNNISEDNASFGEILEKMQKKHQKKMDFFFEINNAHKLLAIQGGESNENNNMLNDSKKSNNALQLYEEKKTFHAPTNPHENSLHFLSSAPTTKNSSNINELMHPKQVKADQTRFTSKALEALQKTQTERGQHSEWGLDHISNNPSNHSPSSSTPQVSGYKMIKTPLMVSQDPQDQIFTWGTTDSTPLLIETSADGAHNPFKVPELRKREVLSHQLANRAGRSLRKKQLLNTPTPHHITPAGAMNTPVTPSTPQSRLSNMSPAAQRLAQSLKSSGSIFHSSSPMPSKSILGKRSTTPLSSLPNKKIK</sequence>
<comment type="caution">
    <text evidence="5">The sequence shown here is derived from an EMBL/GenBank/DDBJ whole genome shotgun (WGS) entry which is preliminary data.</text>
</comment>
<feature type="compositionally biased region" description="Polar residues" evidence="4">
    <location>
        <begin position="372"/>
        <end position="386"/>
    </location>
</feature>
<organism evidence="5 6">
    <name type="scientific">Acrasis kona</name>
    <dbReference type="NCBI Taxonomy" id="1008807"/>
    <lineage>
        <taxon>Eukaryota</taxon>
        <taxon>Discoba</taxon>
        <taxon>Heterolobosea</taxon>
        <taxon>Tetramitia</taxon>
        <taxon>Eutetramitia</taxon>
        <taxon>Acrasidae</taxon>
        <taxon>Acrasis</taxon>
    </lineage>
</organism>
<comment type="similarity">
    <text evidence="2">Belongs to the ESS2 family.</text>
</comment>
<feature type="compositionally biased region" description="Polar residues" evidence="4">
    <location>
        <begin position="325"/>
        <end position="364"/>
    </location>
</feature>
<dbReference type="PANTHER" id="PTHR12940:SF0">
    <property type="entry name" value="SPLICING FACTOR ESS-2 HOMOLOG"/>
    <property type="match status" value="1"/>
</dbReference>
<dbReference type="EMBL" id="JAOPGA020000840">
    <property type="protein sequence ID" value="KAL0482355.1"/>
    <property type="molecule type" value="Genomic_DNA"/>
</dbReference>
<feature type="compositionally biased region" description="Low complexity" evidence="4">
    <location>
        <begin position="221"/>
        <end position="234"/>
    </location>
</feature>
<evidence type="ECO:0000256" key="2">
    <source>
        <dbReference type="ARBA" id="ARBA00009072"/>
    </source>
</evidence>
<accession>A0AAW2Z036</accession>
<dbReference type="GO" id="GO:0071013">
    <property type="term" value="C:catalytic step 2 spliceosome"/>
    <property type="evidence" value="ECO:0007669"/>
    <property type="project" value="TreeGrafter"/>
</dbReference>
<keyword evidence="3" id="KW-0539">Nucleus</keyword>
<dbReference type="AlphaFoldDB" id="A0AAW2Z036"/>
<evidence type="ECO:0000256" key="3">
    <source>
        <dbReference type="ARBA" id="ARBA00023242"/>
    </source>
</evidence>
<dbReference type="Pfam" id="PF09751">
    <property type="entry name" value="Es2"/>
    <property type="match status" value="2"/>
</dbReference>